<sequence length="41" mass="4617">TAGGGFELLVYQEFYLPKSFVITLDDFLNAQYQGYGCVVCF</sequence>
<evidence type="ECO:0000313" key="2">
    <source>
        <dbReference type="Proteomes" id="UP000789405"/>
    </source>
</evidence>
<protein>
    <submittedName>
        <fullName evidence="1">14423_t:CDS:1</fullName>
    </submittedName>
</protein>
<accession>A0A9N9N8X6</accession>
<dbReference type="Proteomes" id="UP000789405">
    <property type="component" value="Unassembled WGS sequence"/>
</dbReference>
<dbReference type="EMBL" id="CAJVPY010009852">
    <property type="protein sequence ID" value="CAG8713027.1"/>
    <property type="molecule type" value="Genomic_DNA"/>
</dbReference>
<name>A0A9N9N8X6_9GLOM</name>
<organism evidence="1 2">
    <name type="scientific">Dentiscutata erythropus</name>
    <dbReference type="NCBI Taxonomy" id="1348616"/>
    <lineage>
        <taxon>Eukaryota</taxon>
        <taxon>Fungi</taxon>
        <taxon>Fungi incertae sedis</taxon>
        <taxon>Mucoromycota</taxon>
        <taxon>Glomeromycotina</taxon>
        <taxon>Glomeromycetes</taxon>
        <taxon>Diversisporales</taxon>
        <taxon>Gigasporaceae</taxon>
        <taxon>Dentiscutata</taxon>
    </lineage>
</organism>
<dbReference type="AlphaFoldDB" id="A0A9N9N8X6"/>
<feature type="non-terminal residue" evidence="1">
    <location>
        <position position="1"/>
    </location>
</feature>
<gene>
    <name evidence="1" type="ORF">DERYTH_LOCUS13732</name>
</gene>
<reference evidence="1" key="1">
    <citation type="submission" date="2021-06" db="EMBL/GenBank/DDBJ databases">
        <authorList>
            <person name="Kallberg Y."/>
            <person name="Tangrot J."/>
            <person name="Rosling A."/>
        </authorList>
    </citation>
    <scope>NUCLEOTIDE SEQUENCE</scope>
    <source>
        <strain evidence="1">MA453B</strain>
    </source>
</reference>
<evidence type="ECO:0000313" key="1">
    <source>
        <dbReference type="EMBL" id="CAG8713027.1"/>
    </source>
</evidence>
<comment type="caution">
    <text evidence="1">The sequence shown here is derived from an EMBL/GenBank/DDBJ whole genome shotgun (WGS) entry which is preliminary data.</text>
</comment>
<keyword evidence="2" id="KW-1185">Reference proteome</keyword>
<proteinExistence type="predicted"/>